<dbReference type="EMBL" id="JAVIKH010000063">
    <property type="protein sequence ID" value="MDX8337504.1"/>
    <property type="molecule type" value="Genomic_DNA"/>
</dbReference>
<feature type="transmembrane region" description="Helical" evidence="6">
    <location>
        <begin position="258"/>
        <end position="276"/>
    </location>
</feature>
<sequence length="283" mass="30275">SLILGIMVLGIYITYRVLDFPDLSTDGTFPLGAAVVGIMLIKGYSPWTAMFFAGIAGAMAGSVTGFLHTHLKITNLLSGILVMIGLYSINLRIMGKSNIHLFNVQHLFNMEKIFNIKNAFIMENINLVILTLILLFFTLLLGLLFKTKFGFILRALGDNENLVSSLGVNEKVLKISGLALGNSLVAISGGLFAQYQGFSDVSMGTGIVVVGLASIILGELVCGKFKGISPLIAILIGGILYRSVIAISLNLGLKASDLKLLTTVIIVLIIATKVSVEKIKVGR</sequence>
<feature type="transmembrane region" description="Helical" evidence="6">
    <location>
        <begin position="74"/>
        <end position="93"/>
    </location>
</feature>
<comment type="subcellular location">
    <subcellularLocation>
        <location evidence="1">Cell membrane</location>
        <topology evidence="1">Multi-pass membrane protein</topology>
    </subcellularLocation>
</comment>
<feature type="transmembrane region" description="Helical" evidence="6">
    <location>
        <begin position="201"/>
        <end position="222"/>
    </location>
</feature>
<comment type="caution">
    <text evidence="7">The sequence shown here is derived from an EMBL/GenBank/DDBJ whole genome shotgun (WGS) entry which is preliminary data.</text>
</comment>
<dbReference type="PANTHER" id="PTHR32196:SF69">
    <property type="entry name" value="BRANCHED-CHAIN AMINO ACID TRANSPORT SYSTEM, PERMEASE PROTEIN"/>
    <property type="match status" value="1"/>
</dbReference>
<feature type="transmembrane region" description="Helical" evidence="6">
    <location>
        <begin position="175"/>
        <end position="195"/>
    </location>
</feature>
<name>A0ABU4WE71_9FUSO</name>
<dbReference type="Pfam" id="PF02653">
    <property type="entry name" value="BPD_transp_2"/>
    <property type="match status" value="1"/>
</dbReference>
<keyword evidence="5 6" id="KW-0472">Membrane</keyword>
<keyword evidence="4 6" id="KW-1133">Transmembrane helix</keyword>
<feature type="transmembrane region" description="Helical" evidence="6">
    <location>
        <begin position="47"/>
        <end position="67"/>
    </location>
</feature>
<proteinExistence type="predicted"/>
<feature type="non-terminal residue" evidence="7">
    <location>
        <position position="1"/>
    </location>
</feature>
<accession>A0ABU4WE71</accession>
<dbReference type="Proteomes" id="UP001279681">
    <property type="component" value="Unassembled WGS sequence"/>
</dbReference>
<evidence type="ECO:0000256" key="5">
    <source>
        <dbReference type="ARBA" id="ARBA00023136"/>
    </source>
</evidence>
<reference evidence="8" key="1">
    <citation type="submission" date="2023-07" db="EMBL/GenBank/DDBJ databases">
        <authorList>
            <person name="Colorado M.A."/>
            <person name="Villamil L.M."/>
            <person name="Melo J.F."/>
            <person name="Rodriguez J.A."/>
            <person name="Ruiz R.Y."/>
        </authorList>
    </citation>
    <scope>NUCLEOTIDE SEQUENCE [LARGE SCALE GENOMIC DNA]</scope>
    <source>
        <strain evidence="8">C33</strain>
    </source>
</reference>
<evidence type="ECO:0000256" key="3">
    <source>
        <dbReference type="ARBA" id="ARBA00022692"/>
    </source>
</evidence>
<evidence type="ECO:0000256" key="1">
    <source>
        <dbReference type="ARBA" id="ARBA00004651"/>
    </source>
</evidence>
<keyword evidence="2" id="KW-1003">Cell membrane</keyword>
<feature type="transmembrane region" description="Helical" evidence="6">
    <location>
        <begin position="231"/>
        <end position="252"/>
    </location>
</feature>
<dbReference type="CDD" id="cd06574">
    <property type="entry name" value="TM_PBP1_branched-chain-AA_like"/>
    <property type="match status" value="1"/>
</dbReference>
<dbReference type="InterPro" id="IPR001851">
    <property type="entry name" value="ABC_transp_permease"/>
</dbReference>
<keyword evidence="8" id="KW-1185">Reference proteome</keyword>
<evidence type="ECO:0000313" key="7">
    <source>
        <dbReference type="EMBL" id="MDX8337504.1"/>
    </source>
</evidence>
<feature type="transmembrane region" description="Helical" evidence="6">
    <location>
        <begin position="125"/>
        <end position="145"/>
    </location>
</feature>
<protein>
    <submittedName>
        <fullName evidence="7">ABC transporter permease</fullName>
    </submittedName>
</protein>
<keyword evidence="3 6" id="KW-0812">Transmembrane</keyword>
<dbReference type="PANTHER" id="PTHR32196">
    <property type="entry name" value="ABC TRANSPORTER PERMEASE PROTEIN YPHD-RELATED-RELATED"/>
    <property type="match status" value="1"/>
</dbReference>
<evidence type="ECO:0000256" key="4">
    <source>
        <dbReference type="ARBA" id="ARBA00022989"/>
    </source>
</evidence>
<evidence type="ECO:0000313" key="8">
    <source>
        <dbReference type="Proteomes" id="UP001279681"/>
    </source>
</evidence>
<gene>
    <name evidence="7" type="ORF">RFV38_13550</name>
</gene>
<organism evidence="7 8">
    <name type="scientific">Candidatus Cetobacterium colombiensis</name>
    <dbReference type="NCBI Taxonomy" id="3073100"/>
    <lineage>
        <taxon>Bacteria</taxon>
        <taxon>Fusobacteriati</taxon>
        <taxon>Fusobacteriota</taxon>
        <taxon>Fusobacteriia</taxon>
        <taxon>Fusobacteriales</taxon>
        <taxon>Fusobacteriaceae</taxon>
        <taxon>Cetobacterium</taxon>
    </lineage>
</organism>
<evidence type="ECO:0000256" key="2">
    <source>
        <dbReference type="ARBA" id="ARBA00022475"/>
    </source>
</evidence>
<dbReference type="RefSeq" id="WP_320314827.1">
    <property type="nucleotide sequence ID" value="NZ_JAVIKH010000063.1"/>
</dbReference>
<evidence type="ECO:0000256" key="6">
    <source>
        <dbReference type="SAM" id="Phobius"/>
    </source>
</evidence>